<name>A0A846ZHF2_9LACO</name>
<dbReference type="Gene3D" id="3.40.50.10420">
    <property type="entry name" value="NagB/RpiA/CoA transferase-like"/>
    <property type="match status" value="1"/>
</dbReference>
<dbReference type="GO" id="GO:0030272">
    <property type="term" value="F:5-formyltetrahydrofolate cyclo-ligase activity"/>
    <property type="evidence" value="ECO:0007669"/>
    <property type="project" value="UniProtKB-EC"/>
</dbReference>
<comment type="caution">
    <text evidence="6">The sequence shown here is derived from an EMBL/GenBank/DDBJ whole genome shotgun (WGS) entry which is preliminary data.</text>
</comment>
<feature type="binding site" evidence="4">
    <location>
        <begin position="129"/>
        <end position="137"/>
    </location>
    <ligand>
        <name>ATP</name>
        <dbReference type="ChEBI" id="CHEBI:30616"/>
    </ligand>
</feature>
<keyword evidence="5" id="KW-0479">Metal-binding</keyword>
<feature type="binding site" evidence="4">
    <location>
        <position position="54"/>
    </location>
    <ligand>
        <name>substrate</name>
    </ligand>
</feature>
<gene>
    <name evidence="6" type="ORF">HF966_06480</name>
</gene>
<dbReference type="Pfam" id="PF01812">
    <property type="entry name" value="5-FTHF_cyc-lig"/>
    <property type="match status" value="1"/>
</dbReference>
<dbReference type="PIRSF" id="PIRSF006806">
    <property type="entry name" value="FTHF_cligase"/>
    <property type="match status" value="1"/>
</dbReference>
<dbReference type="InterPro" id="IPR037171">
    <property type="entry name" value="NagB/RpiA_transferase-like"/>
</dbReference>
<dbReference type="PANTHER" id="PTHR23407:SF1">
    <property type="entry name" value="5-FORMYLTETRAHYDROFOLATE CYCLO-LIGASE"/>
    <property type="match status" value="1"/>
</dbReference>
<dbReference type="Proteomes" id="UP000590460">
    <property type="component" value="Unassembled WGS sequence"/>
</dbReference>
<sequence length="177" mass="19574">MKKTELRQIQKQRLQAYVGPDREADELALRQHLFATTQWADAEVVAVVLSTPMELNTTPIIAAAWASGKQVVVPKIVAKQMRFVAISPQTEFATGALNIQEPLHDEAFPPKQIDLVIVPGLAYTLSGRRLGFGAGYYDRFLSNYQGHTVALALQPQLLATLPIEPHDQLVEQVLTGF</sequence>
<dbReference type="InterPro" id="IPR002698">
    <property type="entry name" value="FTHF_cligase"/>
</dbReference>
<keyword evidence="6" id="KW-0436">Ligase</keyword>
<comment type="catalytic activity">
    <reaction evidence="5">
        <text>(6S)-5-formyl-5,6,7,8-tetrahydrofolate + ATP = (6R)-5,10-methenyltetrahydrofolate + ADP + phosphate</text>
        <dbReference type="Rhea" id="RHEA:10488"/>
        <dbReference type="ChEBI" id="CHEBI:30616"/>
        <dbReference type="ChEBI" id="CHEBI:43474"/>
        <dbReference type="ChEBI" id="CHEBI:57455"/>
        <dbReference type="ChEBI" id="CHEBI:57457"/>
        <dbReference type="ChEBI" id="CHEBI:456216"/>
        <dbReference type="EC" id="6.3.3.2"/>
    </reaction>
</comment>
<comment type="similarity">
    <text evidence="1 5">Belongs to the 5-formyltetrahydrofolate cyclo-ligase family.</text>
</comment>
<evidence type="ECO:0000256" key="1">
    <source>
        <dbReference type="ARBA" id="ARBA00010638"/>
    </source>
</evidence>
<dbReference type="SUPFAM" id="SSF100950">
    <property type="entry name" value="NagB/RpiA/CoA transferase-like"/>
    <property type="match status" value="1"/>
</dbReference>
<dbReference type="GO" id="GO:0035999">
    <property type="term" value="P:tetrahydrofolate interconversion"/>
    <property type="evidence" value="ECO:0007669"/>
    <property type="project" value="TreeGrafter"/>
</dbReference>
<comment type="cofactor">
    <cofactor evidence="5">
        <name>Mg(2+)</name>
        <dbReference type="ChEBI" id="CHEBI:18420"/>
    </cofactor>
</comment>
<reference evidence="6 7" key="1">
    <citation type="submission" date="2020-04" db="EMBL/GenBank/DDBJ databases">
        <title>MicrobeNet Type strains.</title>
        <authorList>
            <person name="Nicholson A.C."/>
        </authorList>
    </citation>
    <scope>NUCLEOTIDE SEQUENCE [LARGE SCALE GENOMIC DNA]</scope>
    <source>
        <strain evidence="6 7">CCUG 54536</strain>
    </source>
</reference>
<keyword evidence="2 4" id="KW-0547">Nucleotide-binding</keyword>
<feature type="binding site" evidence="4">
    <location>
        <begin position="3"/>
        <end position="7"/>
    </location>
    <ligand>
        <name>ATP</name>
        <dbReference type="ChEBI" id="CHEBI:30616"/>
    </ligand>
</feature>
<proteinExistence type="inferred from homology"/>
<dbReference type="EC" id="6.3.3.2" evidence="5"/>
<dbReference type="AlphaFoldDB" id="A0A846ZHF2"/>
<dbReference type="NCBIfam" id="TIGR02727">
    <property type="entry name" value="MTHFS_bact"/>
    <property type="match status" value="1"/>
</dbReference>
<evidence type="ECO:0000256" key="2">
    <source>
        <dbReference type="ARBA" id="ARBA00022741"/>
    </source>
</evidence>
<dbReference type="InterPro" id="IPR024185">
    <property type="entry name" value="FTHF_cligase-like_sf"/>
</dbReference>
<dbReference type="PANTHER" id="PTHR23407">
    <property type="entry name" value="ATPASE INHIBITOR/5-FORMYLTETRAHYDROFOLATE CYCLO-LIGASE"/>
    <property type="match status" value="1"/>
</dbReference>
<dbReference type="GO" id="GO:0009396">
    <property type="term" value="P:folic acid-containing compound biosynthetic process"/>
    <property type="evidence" value="ECO:0007669"/>
    <property type="project" value="TreeGrafter"/>
</dbReference>
<accession>A0A846ZHF2</accession>
<dbReference type="GO" id="GO:0046872">
    <property type="term" value="F:metal ion binding"/>
    <property type="evidence" value="ECO:0007669"/>
    <property type="project" value="UniProtKB-KW"/>
</dbReference>
<keyword evidence="3 4" id="KW-0067">ATP-binding</keyword>
<evidence type="ECO:0000256" key="4">
    <source>
        <dbReference type="PIRSR" id="PIRSR006806-1"/>
    </source>
</evidence>
<evidence type="ECO:0000256" key="3">
    <source>
        <dbReference type="ARBA" id="ARBA00022840"/>
    </source>
</evidence>
<feature type="binding site" evidence="4">
    <location>
        <position position="49"/>
    </location>
    <ligand>
        <name>substrate</name>
    </ligand>
</feature>
<dbReference type="RefSeq" id="WP_168677249.1">
    <property type="nucleotide sequence ID" value="NZ_BPKV01000006.1"/>
</dbReference>
<dbReference type="GO" id="GO:0005524">
    <property type="term" value="F:ATP binding"/>
    <property type="evidence" value="ECO:0007669"/>
    <property type="project" value="UniProtKB-KW"/>
</dbReference>
<evidence type="ECO:0000256" key="5">
    <source>
        <dbReference type="RuleBase" id="RU361279"/>
    </source>
</evidence>
<dbReference type="EMBL" id="JAAXPO010000006">
    <property type="protein sequence ID" value="NKZ18821.1"/>
    <property type="molecule type" value="Genomic_DNA"/>
</dbReference>
<evidence type="ECO:0000313" key="6">
    <source>
        <dbReference type="EMBL" id="NKZ18821.1"/>
    </source>
</evidence>
<organism evidence="6 7">
    <name type="scientific">Leuconostoc holzapfelii</name>
    <dbReference type="NCBI Taxonomy" id="434464"/>
    <lineage>
        <taxon>Bacteria</taxon>
        <taxon>Bacillati</taxon>
        <taxon>Bacillota</taxon>
        <taxon>Bacilli</taxon>
        <taxon>Lactobacillales</taxon>
        <taxon>Lactobacillaceae</taxon>
        <taxon>Leuconostoc</taxon>
    </lineage>
</organism>
<protein>
    <recommendedName>
        <fullName evidence="5">5-formyltetrahydrofolate cyclo-ligase</fullName>
        <ecNumber evidence="5">6.3.3.2</ecNumber>
    </recommendedName>
</protein>
<keyword evidence="5" id="KW-0460">Magnesium</keyword>
<evidence type="ECO:0000313" key="7">
    <source>
        <dbReference type="Proteomes" id="UP000590460"/>
    </source>
</evidence>